<dbReference type="EMBL" id="CP071793">
    <property type="protein sequence ID" value="QTD54242.1"/>
    <property type="molecule type" value="Genomic_DNA"/>
</dbReference>
<keyword evidence="3" id="KW-0143">Chaperone</keyword>
<feature type="domain" description="CobW C-terminal" evidence="7">
    <location>
        <begin position="230"/>
        <end position="321"/>
    </location>
</feature>
<evidence type="ECO:0000256" key="5">
    <source>
        <dbReference type="ARBA" id="ARBA00045658"/>
    </source>
</evidence>
<dbReference type="InterPro" id="IPR036627">
    <property type="entry name" value="CobW-likC_sf"/>
</dbReference>
<gene>
    <name evidence="8" type="ORF">J3U87_17495</name>
</gene>
<dbReference type="PANTHER" id="PTHR13748:SF62">
    <property type="entry name" value="COBW DOMAIN-CONTAINING PROTEIN"/>
    <property type="match status" value="1"/>
</dbReference>
<comment type="function">
    <text evidence="5">Zinc chaperone that directly transfers zinc cofactor to target proteins, thereby activating them. Zinc is transferred from the CXCC motif in the GTPase domain to the zinc binding site in target proteins in a process requiring GTP hydrolysis.</text>
</comment>
<dbReference type="GO" id="GO:0000166">
    <property type="term" value="F:nucleotide binding"/>
    <property type="evidence" value="ECO:0007669"/>
    <property type="project" value="UniProtKB-KW"/>
</dbReference>
<evidence type="ECO:0000256" key="2">
    <source>
        <dbReference type="ARBA" id="ARBA00022801"/>
    </source>
</evidence>
<dbReference type="GO" id="GO:0005737">
    <property type="term" value="C:cytoplasm"/>
    <property type="evidence" value="ECO:0007669"/>
    <property type="project" value="TreeGrafter"/>
</dbReference>
<dbReference type="SMART" id="SM00833">
    <property type="entry name" value="CobW_C"/>
    <property type="match status" value="1"/>
</dbReference>
<dbReference type="AlphaFoldDB" id="A0A8A4TZ71"/>
<dbReference type="SUPFAM" id="SSF52540">
    <property type="entry name" value="P-loop containing nucleoside triphosphate hydrolases"/>
    <property type="match status" value="1"/>
</dbReference>
<comment type="catalytic activity">
    <reaction evidence="6">
        <text>GTP + H2O = GDP + phosphate + H(+)</text>
        <dbReference type="Rhea" id="RHEA:19669"/>
        <dbReference type="ChEBI" id="CHEBI:15377"/>
        <dbReference type="ChEBI" id="CHEBI:15378"/>
        <dbReference type="ChEBI" id="CHEBI:37565"/>
        <dbReference type="ChEBI" id="CHEBI:43474"/>
        <dbReference type="ChEBI" id="CHEBI:58189"/>
    </reaction>
    <physiologicalReaction direction="left-to-right" evidence="6">
        <dbReference type="Rhea" id="RHEA:19670"/>
    </physiologicalReaction>
</comment>
<reference evidence="8" key="1">
    <citation type="submission" date="2021-03" db="EMBL/GenBank/DDBJ databases">
        <title>Acanthopleuribacteraceae sp. M133.</title>
        <authorList>
            <person name="Wang G."/>
        </authorList>
    </citation>
    <scope>NUCLEOTIDE SEQUENCE</scope>
    <source>
        <strain evidence="8">M133</strain>
    </source>
</reference>
<dbReference type="Proteomes" id="UP000663929">
    <property type="component" value="Chromosome"/>
</dbReference>
<dbReference type="RefSeq" id="WP_237384339.1">
    <property type="nucleotide sequence ID" value="NZ_CP071793.1"/>
</dbReference>
<dbReference type="CDD" id="cd03112">
    <property type="entry name" value="CobW-like"/>
    <property type="match status" value="1"/>
</dbReference>
<evidence type="ECO:0000313" key="9">
    <source>
        <dbReference type="Proteomes" id="UP000663929"/>
    </source>
</evidence>
<keyword evidence="2" id="KW-0378">Hydrolase</keyword>
<dbReference type="GO" id="GO:0016787">
    <property type="term" value="F:hydrolase activity"/>
    <property type="evidence" value="ECO:0007669"/>
    <property type="project" value="UniProtKB-KW"/>
</dbReference>
<evidence type="ECO:0000256" key="6">
    <source>
        <dbReference type="ARBA" id="ARBA00049117"/>
    </source>
</evidence>
<dbReference type="Gene3D" id="3.40.50.300">
    <property type="entry name" value="P-loop containing nucleotide triphosphate hydrolases"/>
    <property type="match status" value="1"/>
</dbReference>
<evidence type="ECO:0000256" key="4">
    <source>
        <dbReference type="ARBA" id="ARBA00034320"/>
    </source>
</evidence>
<protein>
    <submittedName>
        <fullName evidence="8">GTP-binding protein</fullName>
    </submittedName>
</protein>
<dbReference type="InterPro" id="IPR003495">
    <property type="entry name" value="CobW/HypB/UreG_nucleotide-bd"/>
</dbReference>
<dbReference type="PANTHER" id="PTHR13748">
    <property type="entry name" value="COBW-RELATED"/>
    <property type="match status" value="1"/>
</dbReference>
<dbReference type="Pfam" id="PF07683">
    <property type="entry name" value="CobW_C"/>
    <property type="match status" value="1"/>
</dbReference>
<keyword evidence="9" id="KW-1185">Reference proteome</keyword>
<evidence type="ECO:0000259" key="7">
    <source>
        <dbReference type="SMART" id="SM00833"/>
    </source>
</evidence>
<evidence type="ECO:0000256" key="1">
    <source>
        <dbReference type="ARBA" id="ARBA00022741"/>
    </source>
</evidence>
<sequence>MIPVTILSGFLGSGKTTLLNHLLKQPHEERIGVLVNDFGSIDIDGDLVVGVTGETLKLSGGCICCTIRDDLEQVVFDLLSSEDPPQRLVIEASGVSDPTSVAMTFFVGRLKNLCRVETLVTLIDSETFFQTPVNLTHLLERQLYVADLIVLNKSDLCPSEKLDAVSTLIRSEFPRARIIRTRHGEVPLELLFERSESDFSPEQAQDPIESHVHTVHDHHHHHHTPHTLIFETWSFTCDHPLDRERLFDVLSRLSSQVYRAKGFVHAQDVPSREIVFHVAGKRVNQSIGNPWGARAPQTRLVFIAEKGHCFDELKDQLQECTSLKKRTTFEKPAGADAWLERFASRVRARY</sequence>
<evidence type="ECO:0000256" key="3">
    <source>
        <dbReference type="ARBA" id="ARBA00023186"/>
    </source>
</evidence>
<dbReference type="Pfam" id="PF02492">
    <property type="entry name" value="cobW"/>
    <property type="match status" value="1"/>
</dbReference>
<dbReference type="InterPro" id="IPR011629">
    <property type="entry name" value="CobW-like_C"/>
</dbReference>
<dbReference type="KEGG" id="scor:J3U87_17495"/>
<comment type="similarity">
    <text evidence="4">Belongs to the SIMIBI class G3E GTPase family. ZNG1 subfamily.</text>
</comment>
<name>A0A8A4TZ71_SULCO</name>
<proteinExistence type="inferred from homology"/>
<dbReference type="InterPro" id="IPR051316">
    <property type="entry name" value="Zinc-reg_GTPase_activator"/>
</dbReference>
<accession>A0A8A4TZ71</accession>
<dbReference type="Gene3D" id="3.30.1220.10">
    <property type="entry name" value="CobW-like, C-terminal domain"/>
    <property type="match status" value="1"/>
</dbReference>
<organism evidence="8 9">
    <name type="scientific">Sulfidibacter corallicola</name>
    <dbReference type="NCBI Taxonomy" id="2818388"/>
    <lineage>
        <taxon>Bacteria</taxon>
        <taxon>Pseudomonadati</taxon>
        <taxon>Acidobacteriota</taxon>
        <taxon>Holophagae</taxon>
        <taxon>Acanthopleuribacterales</taxon>
        <taxon>Acanthopleuribacteraceae</taxon>
        <taxon>Sulfidibacter</taxon>
    </lineage>
</organism>
<keyword evidence="1" id="KW-0547">Nucleotide-binding</keyword>
<dbReference type="InterPro" id="IPR027417">
    <property type="entry name" value="P-loop_NTPase"/>
</dbReference>
<evidence type="ECO:0000313" key="8">
    <source>
        <dbReference type="EMBL" id="QTD54242.1"/>
    </source>
</evidence>
<dbReference type="SUPFAM" id="SSF90002">
    <property type="entry name" value="Hypothetical protein YjiA, C-terminal domain"/>
    <property type="match status" value="1"/>
</dbReference>